<sequence length="86" mass="9655">MTASGPEPVPIDKEIPVYRIIPFFQDIPELRGLNGGVIDHKIKNQLYAAFSDAREILPGGQGFIEPVINNRKAPVQIRMEQAWQDV</sequence>
<dbReference type="EMBL" id="VSSQ01062867">
    <property type="protein sequence ID" value="MPN15976.1"/>
    <property type="molecule type" value="Genomic_DNA"/>
</dbReference>
<name>A0A645FQJ2_9ZZZZ</name>
<protein>
    <submittedName>
        <fullName evidence="1">Uncharacterized protein</fullName>
    </submittedName>
</protein>
<comment type="caution">
    <text evidence="1">The sequence shown here is derived from an EMBL/GenBank/DDBJ whole genome shotgun (WGS) entry which is preliminary data.</text>
</comment>
<accession>A0A645FQJ2</accession>
<gene>
    <name evidence="1" type="ORF">SDC9_163312</name>
</gene>
<proteinExistence type="predicted"/>
<dbReference type="AlphaFoldDB" id="A0A645FQJ2"/>
<organism evidence="1">
    <name type="scientific">bioreactor metagenome</name>
    <dbReference type="NCBI Taxonomy" id="1076179"/>
    <lineage>
        <taxon>unclassified sequences</taxon>
        <taxon>metagenomes</taxon>
        <taxon>ecological metagenomes</taxon>
    </lineage>
</organism>
<evidence type="ECO:0000313" key="1">
    <source>
        <dbReference type="EMBL" id="MPN15976.1"/>
    </source>
</evidence>
<reference evidence="1" key="1">
    <citation type="submission" date="2019-08" db="EMBL/GenBank/DDBJ databases">
        <authorList>
            <person name="Kucharzyk K."/>
            <person name="Murdoch R.W."/>
            <person name="Higgins S."/>
            <person name="Loffler F."/>
        </authorList>
    </citation>
    <scope>NUCLEOTIDE SEQUENCE</scope>
</reference>